<name>A0AAD9TYR0_9ROSI</name>
<sequence>MRDKGLSLLAKWMWRFGREESTLWNKVIGVKYGLRQNPLLWKRDSVKSGFQFFKAISLFFDEDHSPYYIIKNGFQVLAGSGECVHLWKDIHWDNIPLKCAFPRIFALANKKEDWFTLCYSRSRKRVWDTLFSAVVWTICESSNDVVFCNS</sequence>
<protein>
    <recommendedName>
        <fullName evidence="3">Reverse transcriptase zinc-binding domain-containing protein</fullName>
    </recommendedName>
</protein>
<dbReference type="EMBL" id="JANJYI010000006">
    <property type="protein sequence ID" value="KAK2644754.1"/>
    <property type="molecule type" value="Genomic_DNA"/>
</dbReference>
<organism evidence="1 2">
    <name type="scientific">Dipteronia dyeriana</name>
    <dbReference type="NCBI Taxonomy" id="168575"/>
    <lineage>
        <taxon>Eukaryota</taxon>
        <taxon>Viridiplantae</taxon>
        <taxon>Streptophyta</taxon>
        <taxon>Embryophyta</taxon>
        <taxon>Tracheophyta</taxon>
        <taxon>Spermatophyta</taxon>
        <taxon>Magnoliopsida</taxon>
        <taxon>eudicotyledons</taxon>
        <taxon>Gunneridae</taxon>
        <taxon>Pentapetalae</taxon>
        <taxon>rosids</taxon>
        <taxon>malvids</taxon>
        <taxon>Sapindales</taxon>
        <taxon>Sapindaceae</taxon>
        <taxon>Hippocastanoideae</taxon>
        <taxon>Acereae</taxon>
        <taxon>Dipteronia</taxon>
    </lineage>
</organism>
<accession>A0AAD9TYR0</accession>
<evidence type="ECO:0008006" key="3">
    <source>
        <dbReference type="Google" id="ProtNLM"/>
    </source>
</evidence>
<dbReference type="Proteomes" id="UP001280121">
    <property type="component" value="Unassembled WGS sequence"/>
</dbReference>
<comment type="caution">
    <text evidence="1">The sequence shown here is derived from an EMBL/GenBank/DDBJ whole genome shotgun (WGS) entry which is preliminary data.</text>
</comment>
<dbReference type="AlphaFoldDB" id="A0AAD9TYR0"/>
<proteinExistence type="predicted"/>
<keyword evidence="2" id="KW-1185">Reference proteome</keyword>
<evidence type="ECO:0000313" key="1">
    <source>
        <dbReference type="EMBL" id="KAK2644754.1"/>
    </source>
</evidence>
<reference evidence="1" key="1">
    <citation type="journal article" date="2023" name="Plant J.">
        <title>Genome sequences and population genomics provide insights into the demographic history, inbreeding, and mutation load of two 'living fossil' tree species of Dipteronia.</title>
        <authorList>
            <person name="Feng Y."/>
            <person name="Comes H.P."/>
            <person name="Chen J."/>
            <person name="Zhu S."/>
            <person name="Lu R."/>
            <person name="Zhang X."/>
            <person name="Li P."/>
            <person name="Qiu J."/>
            <person name="Olsen K.M."/>
            <person name="Qiu Y."/>
        </authorList>
    </citation>
    <scope>NUCLEOTIDE SEQUENCE</scope>
    <source>
        <strain evidence="1">KIB01</strain>
    </source>
</reference>
<evidence type="ECO:0000313" key="2">
    <source>
        <dbReference type="Proteomes" id="UP001280121"/>
    </source>
</evidence>
<gene>
    <name evidence="1" type="ORF">Ddye_019949</name>
</gene>